<evidence type="ECO:0000313" key="4">
    <source>
        <dbReference type="Proteomes" id="UP000501128"/>
    </source>
</evidence>
<dbReference type="InterPro" id="IPR011935">
    <property type="entry name" value="CHP02231"/>
</dbReference>
<dbReference type="KEGG" id="srho:HH216_11010"/>
<evidence type="ECO:0000256" key="1">
    <source>
        <dbReference type="SAM" id="Coils"/>
    </source>
</evidence>
<feature type="coiled-coil region" evidence="1">
    <location>
        <begin position="97"/>
        <end position="124"/>
    </location>
</feature>
<dbReference type="PANTHER" id="PTHR31005:SF8">
    <property type="entry name" value="DUF4139 DOMAIN-CONTAINING PROTEIN"/>
    <property type="match status" value="1"/>
</dbReference>
<evidence type="ECO:0000313" key="3">
    <source>
        <dbReference type="EMBL" id="QJD81328.1"/>
    </source>
</evidence>
<dbReference type="NCBIfam" id="TIGR02231">
    <property type="entry name" value="mucoidy inhibitor MuiA family protein"/>
    <property type="match status" value="1"/>
</dbReference>
<organism evidence="3 4">
    <name type="scientific">Spirosoma rhododendri</name>
    <dbReference type="NCBI Taxonomy" id="2728024"/>
    <lineage>
        <taxon>Bacteria</taxon>
        <taxon>Pseudomonadati</taxon>
        <taxon>Bacteroidota</taxon>
        <taxon>Cytophagia</taxon>
        <taxon>Cytophagales</taxon>
        <taxon>Cytophagaceae</taxon>
        <taxon>Spirosoma</taxon>
    </lineage>
</organism>
<reference evidence="3 4" key="1">
    <citation type="submission" date="2020-04" db="EMBL/GenBank/DDBJ databases">
        <title>Genome sequencing of novel species.</title>
        <authorList>
            <person name="Heo J."/>
            <person name="Kim S.-J."/>
            <person name="Kim J.-S."/>
            <person name="Hong S.-B."/>
            <person name="Kwon S.-W."/>
        </authorList>
    </citation>
    <scope>NUCLEOTIDE SEQUENCE [LARGE SCALE GENOMIC DNA]</scope>
    <source>
        <strain evidence="3 4">CJU-R4</strain>
    </source>
</reference>
<keyword evidence="1" id="KW-0175">Coiled coil</keyword>
<dbReference type="AlphaFoldDB" id="A0A7L5DXG9"/>
<dbReference type="Proteomes" id="UP000501128">
    <property type="component" value="Chromosome"/>
</dbReference>
<gene>
    <name evidence="3" type="ORF">HH216_11010</name>
</gene>
<dbReference type="Pfam" id="PF13598">
    <property type="entry name" value="DUF4139"/>
    <property type="match status" value="1"/>
</dbReference>
<evidence type="ECO:0000259" key="2">
    <source>
        <dbReference type="Pfam" id="PF13598"/>
    </source>
</evidence>
<sequence length="473" mass="52535">MQVSGKGDAVIQGVQFRTNFLDKAPRPASLQRLDDSLRTTRDAYESLLVQKDVLEQERSLILANKEVAGKDQGATVKAVSEMAAFYRERLTRIGQELLVLNRRIIEQKKRVDRLDAQVKEQDAKRERPVGEIEVTLTARSRTAVSLNLSYVVNSAGWSPVYDVRVRDTKSPASLAMKAQVYQNTGFDWQNVKLTLSTANPTLSGSSPTLNTDYVGFYDPKPPVAYSQAAPTLRMSARAKKAELEGGPNAEEVIPAPAADLTNTATFTQAVDQPTNVSFDIAIPYTILTNNRPQLVDVQTAELPASYRYEITPKLDPDAFLTAQITGWDKLNLLNGTARIYFEGTFVGESQVSLAEAKDTLSLSLGRDKRIIAKREQIEDVNSRQTFGGNQRDAHAYRITLRNTRPEPISLTVYDQIPVSTDERIVVQLTENGGAQLNPETGKLTWRLTLKPGESQALSFRYEVKFPKGKVITQ</sequence>
<feature type="domain" description="DUF4139" evidence="2">
    <location>
        <begin position="146"/>
        <end position="467"/>
    </location>
</feature>
<dbReference type="PANTHER" id="PTHR31005">
    <property type="entry name" value="DUF4139 DOMAIN-CONTAINING PROTEIN"/>
    <property type="match status" value="1"/>
</dbReference>
<accession>A0A7L5DXG9</accession>
<dbReference type="RefSeq" id="WP_169553346.1">
    <property type="nucleotide sequence ID" value="NZ_CP051677.1"/>
</dbReference>
<keyword evidence="4" id="KW-1185">Reference proteome</keyword>
<protein>
    <submittedName>
        <fullName evidence="3">DUF4139 domain-containing protein</fullName>
    </submittedName>
</protein>
<name>A0A7L5DXG9_9BACT</name>
<dbReference type="EMBL" id="CP051677">
    <property type="protein sequence ID" value="QJD81328.1"/>
    <property type="molecule type" value="Genomic_DNA"/>
</dbReference>
<proteinExistence type="predicted"/>
<dbReference type="InterPro" id="IPR037291">
    <property type="entry name" value="DUF4139"/>
</dbReference>